<keyword evidence="2" id="KW-1185">Reference proteome</keyword>
<dbReference type="GeneID" id="39580796"/>
<dbReference type="RefSeq" id="XP_028464478.1">
    <property type="nucleotide sequence ID" value="XM_028612318.1"/>
</dbReference>
<dbReference type="AlphaFoldDB" id="A0A3N2PQ74"/>
<dbReference type="EMBL" id="ML119058">
    <property type="protein sequence ID" value="ROT36672.1"/>
    <property type="molecule type" value="Genomic_DNA"/>
</dbReference>
<reference evidence="1 2" key="1">
    <citation type="journal article" date="2018" name="Mol. Ecol.">
        <title>The obligate alkalophilic soda-lake fungus Sodiomyces alkalinus has shifted to a protein diet.</title>
        <authorList>
            <person name="Grum-Grzhimaylo A.A."/>
            <person name="Falkoski D.L."/>
            <person name="van den Heuvel J."/>
            <person name="Valero-Jimenez C.A."/>
            <person name="Min B."/>
            <person name="Choi I.G."/>
            <person name="Lipzen A."/>
            <person name="Daum C.G."/>
            <person name="Aanen D.K."/>
            <person name="Tsang A."/>
            <person name="Henrissat B."/>
            <person name="Bilanenko E.N."/>
            <person name="de Vries R.P."/>
            <person name="van Kan J.A.L."/>
            <person name="Grigoriev I.V."/>
            <person name="Debets A.J.M."/>
        </authorList>
    </citation>
    <scope>NUCLEOTIDE SEQUENCE [LARGE SCALE GENOMIC DNA]</scope>
    <source>
        <strain evidence="1 2">F11</strain>
    </source>
</reference>
<name>A0A3N2PQ74_SODAK</name>
<protein>
    <submittedName>
        <fullName evidence="1">Uncharacterized protein</fullName>
    </submittedName>
</protein>
<proteinExistence type="predicted"/>
<evidence type="ECO:0000313" key="1">
    <source>
        <dbReference type="EMBL" id="ROT36672.1"/>
    </source>
</evidence>
<organism evidence="1 2">
    <name type="scientific">Sodiomyces alkalinus (strain CBS 110278 / VKM F-3762 / F11)</name>
    <name type="common">Alkaliphilic filamentous fungus</name>
    <dbReference type="NCBI Taxonomy" id="1314773"/>
    <lineage>
        <taxon>Eukaryota</taxon>
        <taxon>Fungi</taxon>
        <taxon>Dikarya</taxon>
        <taxon>Ascomycota</taxon>
        <taxon>Pezizomycotina</taxon>
        <taxon>Sordariomycetes</taxon>
        <taxon>Hypocreomycetidae</taxon>
        <taxon>Glomerellales</taxon>
        <taxon>Plectosphaerellaceae</taxon>
        <taxon>Sodiomyces</taxon>
    </lineage>
</organism>
<dbReference type="OrthoDB" id="194358at2759"/>
<gene>
    <name evidence="1" type="ORF">SODALDRAFT_334880</name>
</gene>
<evidence type="ECO:0000313" key="2">
    <source>
        <dbReference type="Proteomes" id="UP000272025"/>
    </source>
</evidence>
<accession>A0A3N2PQ74</accession>
<sequence>MQTITQPDGTTRIVWREYGSGVLVGKIEAEYNDTGNTSCFARTAGQFLLGQYDLKQYLDAILLHLKAEEDGGVHHAFDRPPAREVDQEIDLLPLHLVDIFAGAVKARLWTEGFQAFRAQEWDTLRGLAGLAWIIEDPVAFDRLSEERSLALSVLSAEAADVLIMVCYVKRHVNLFRHILVRVPVPTKSSFDWFEAAVVESRSQEQYYMHQHSARGPVNVELEAWLWTQLLNAGWIHQPVEWSLKMGLQVLAHQVRHPGPWIIDYASTNLDAFHAALGVNNLLPGLRAIGNFLSHCPSRERAEQYCTRFSPAQIATSEAFYHQHTGGLLVTIIESDHLLDGLRVELIRRVLEGIPGLDLQAGVQRPWAEIRD</sequence>
<dbReference type="Proteomes" id="UP000272025">
    <property type="component" value="Unassembled WGS sequence"/>
</dbReference>